<gene>
    <name evidence="2" type="ORF">H8B17_20210</name>
</gene>
<evidence type="ECO:0000313" key="3">
    <source>
        <dbReference type="Proteomes" id="UP000606494"/>
    </source>
</evidence>
<evidence type="ECO:0000256" key="1">
    <source>
        <dbReference type="SAM" id="Phobius"/>
    </source>
</evidence>
<feature type="transmembrane region" description="Helical" evidence="1">
    <location>
        <begin position="7"/>
        <end position="26"/>
    </location>
</feature>
<feature type="transmembrane region" description="Helical" evidence="1">
    <location>
        <begin position="32"/>
        <end position="54"/>
    </location>
</feature>
<keyword evidence="1" id="KW-1133">Transmembrane helix</keyword>
<sequence>MYKTLKISIIVIMALLFISGVIALSLQTLISFIAYPIGSLFLYYSALLLLITFLKAHSGSTVLSIIIWVLVLAPIAWVLLAPENLFNSLTPKLNLDMR</sequence>
<organism evidence="2 3">
    <name type="scientific">Sphingobacterium arenae</name>
    <dbReference type="NCBI Taxonomy" id="1280598"/>
    <lineage>
        <taxon>Bacteria</taxon>
        <taxon>Pseudomonadati</taxon>
        <taxon>Bacteroidota</taxon>
        <taxon>Sphingobacteriia</taxon>
        <taxon>Sphingobacteriales</taxon>
        <taxon>Sphingobacteriaceae</taxon>
        <taxon>Sphingobacterium</taxon>
    </lineage>
</organism>
<dbReference type="Proteomes" id="UP000606494">
    <property type="component" value="Unassembled WGS sequence"/>
</dbReference>
<name>A0ABR7Y9D0_9SPHI</name>
<evidence type="ECO:0000313" key="2">
    <source>
        <dbReference type="EMBL" id="MBD1427911.1"/>
    </source>
</evidence>
<accession>A0ABR7Y9D0</accession>
<feature type="transmembrane region" description="Helical" evidence="1">
    <location>
        <begin position="61"/>
        <end position="80"/>
    </location>
</feature>
<proteinExistence type="predicted"/>
<keyword evidence="3" id="KW-1185">Reference proteome</keyword>
<comment type="caution">
    <text evidence="2">The sequence shown here is derived from an EMBL/GenBank/DDBJ whole genome shotgun (WGS) entry which is preliminary data.</text>
</comment>
<dbReference type="RefSeq" id="WP_190311055.1">
    <property type="nucleotide sequence ID" value="NZ_JACNYK010000010.1"/>
</dbReference>
<reference evidence="2 3" key="1">
    <citation type="submission" date="2020-08" db="EMBL/GenBank/DDBJ databases">
        <title>Sphingobacterium sp. DN00404 isolated from aquaculture water.</title>
        <authorList>
            <person name="Zhang M."/>
        </authorList>
    </citation>
    <scope>NUCLEOTIDE SEQUENCE [LARGE SCALE GENOMIC DNA]</scope>
    <source>
        <strain evidence="2 3">KCTC 32294</strain>
    </source>
</reference>
<keyword evidence="1" id="KW-0472">Membrane</keyword>
<keyword evidence="1" id="KW-0812">Transmembrane</keyword>
<protein>
    <submittedName>
        <fullName evidence="2">Uncharacterized protein</fullName>
    </submittedName>
</protein>
<dbReference type="EMBL" id="JACNYK010000010">
    <property type="protein sequence ID" value="MBD1427911.1"/>
    <property type="molecule type" value="Genomic_DNA"/>
</dbReference>